<gene>
    <name evidence="2" type="ORF">CRENBAI_008421</name>
</gene>
<evidence type="ECO:0000256" key="1">
    <source>
        <dbReference type="SAM" id="MobiDB-lite"/>
    </source>
</evidence>
<feature type="region of interest" description="Disordered" evidence="1">
    <location>
        <begin position="1"/>
        <end position="37"/>
    </location>
</feature>
<reference evidence="2 3" key="1">
    <citation type="submission" date="2021-06" db="EMBL/GenBank/DDBJ databases">
        <authorList>
            <person name="Palmer J.M."/>
        </authorList>
    </citation>
    <scope>NUCLEOTIDE SEQUENCE [LARGE SCALE GENOMIC DNA]</scope>
    <source>
        <strain evidence="2 3">MEX-2019</strain>
        <tissue evidence="2">Muscle</tissue>
    </source>
</reference>
<proteinExistence type="predicted"/>
<sequence>MPSTRHRHASTPRPSVRPLRAPSVRPTHPIRDTHSICPWEPPPRECLSAQPARSSVHLLATLPHHLLSDHPYPSSPCHLTTQGVYPVSVPYLSSVSPHAPPESSPLVLSVAAVFSYLHTPCLPLVLSLVLTLHTVPHTARPRELAVDTPRHPCPGPLSSFVFSFVFLRSLSPCFCPVFTRAPPASIEALSRHTHFGDIPWTSPTECVVVPAYISTIVPPMTLRSVPFYHSTYVLSL</sequence>
<evidence type="ECO:0000313" key="2">
    <source>
        <dbReference type="EMBL" id="KAK5607614.1"/>
    </source>
</evidence>
<evidence type="ECO:0000313" key="3">
    <source>
        <dbReference type="Proteomes" id="UP001311232"/>
    </source>
</evidence>
<comment type="caution">
    <text evidence="2">The sequence shown here is derived from an EMBL/GenBank/DDBJ whole genome shotgun (WGS) entry which is preliminary data.</text>
</comment>
<dbReference type="AlphaFoldDB" id="A0AAV9RF20"/>
<dbReference type="EMBL" id="JAHHUM010002019">
    <property type="protein sequence ID" value="KAK5607614.1"/>
    <property type="molecule type" value="Genomic_DNA"/>
</dbReference>
<feature type="compositionally biased region" description="Basic residues" evidence="1">
    <location>
        <begin position="1"/>
        <end position="10"/>
    </location>
</feature>
<organism evidence="2 3">
    <name type="scientific">Crenichthys baileyi</name>
    <name type="common">White River springfish</name>
    <dbReference type="NCBI Taxonomy" id="28760"/>
    <lineage>
        <taxon>Eukaryota</taxon>
        <taxon>Metazoa</taxon>
        <taxon>Chordata</taxon>
        <taxon>Craniata</taxon>
        <taxon>Vertebrata</taxon>
        <taxon>Euteleostomi</taxon>
        <taxon>Actinopterygii</taxon>
        <taxon>Neopterygii</taxon>
        <taxon>Teleostei</taxon>
        <taxon>Neoteleostei</taxon>
        <taxon>Acanthomorphata</taxon>
        <taxon>Ovalentaria</taxon>
        <taxon>Atherinomorphae</taxon>
        <taxon>Cyprinodontiformes</taxon>
        <taxon>Goodeidae</taxon>
        <taxon>Crenichthys</taxon>
    </lineage>
</organism>
<name>A0AAV9RF20_9TELE</name>
<keyword evidence="3" id="KW-1185">Reference proteome</keyword>
<accession>A0AAV9RF20</accession>
<dbReference type="Proteomes" id="UP001311232">
    <property type="component" value="Unassembled WGS sequence"/>
</dbReference>
<protein>
    <submittedName>
        <fullName evidence="2">Uncharacterized protein</fullName>
    </submittedName>
</protein>